<dbReference type="Proteomes" id="UP000054466">
    <property type="component" value="Unassembled WGS sequence"/>
</dbReference>
<dbReference type="InterPro" id="IPR036188">
    <property type="entry name" value="FAD/NAD-bd_sf"/>
</dbReference>
<evidence type="ECO:0000313" key="8">
    <source>
        <dbReference type="EMBL" id="KIW35562.1"/>
    </source>
</evidence>
<evidence type="ECO:0000313" key="9">
    <source>
        <dbReference type="Proteomes" id="UP000054466"/>
    </source>
</evidence>
<keyword evidence="9" id="KW-1185">Reference proteome</keyword>
<dbReference type="HOGENOM" id="CLU_006937_8_2_1"/>
<keyword evidence="4" id="KW-0274">FAD</keyword>
<evidence type="ECO:0000256" key="3">
    <source>
        <dbReference type="ARBA" id="ARBA00022630"/>
    </source>
</evidence>
<evidence type="ECO:0000256" key="1">
    <source>
        <dbReference type="ARBA" id="ARBA00001974"/>
    </source>
</evidence>
<dbReference type="PANTHER" id="PTHR43098:SF4">
    <property type="entry name" value="BLR3857 PROTEIN"/>
    <property type="match status" value="1"/>
</dbReference>
<keyword evidence="7" id="KW-0503">Monooxygenase</keyword>
<dbReference type="PANTHER" id="PTHR43098">
    <property type="entry name" value="L-ORNITHINE N(5)-MONOOXYGENASE-RELATED"/>
    <property type="match status" value="1"/>
</dbReference>
<comment type="similarity">
    <text evidence="2">Belongs to the FAD-binding monooxygenase family.</text>
</comment>
<evidence type="ECO:0000256" key="6">
    <source>
        <dbReference type="ARBA" id="ARBA00023002"/>
    </source>
</evidence>
<protein>
    <recommendedName>
        <fullName evidence="10">FAD/NAD(P)-binding domain-containing protein</fullName>
    </recommendedName>
</protein>
<evidence type="ECO:0000256" key="7">
    <source>
        <dbReference type="ARBA" id="ARBA00023033"/>
    </source>
</evidence>
<keyword evidence="3" id="KW-0285">Flavoprotein</keyword>
<dbReference type="InterPro" id="IPR050775">
    <property type="entry name" value="FAD-binding_Monooxygenases"/>
</dbReference>
<sequence length="631" mass="71226">MSVETLSVSQVAEPVLTKSSNLTVKEVEDDLGFDPDALKAKYLAEREKRIRANPNGVEQYRAIEGSLSHYLDDPWAGQDDKREPLDISTEVVIIGAGYGGELMAHNLKQNGIEDFKIIEKGSDFGGVWYWNRYPGVQCDIESYVYMPMLDHVGYVPTEKYARGPELLQHAQKLAKELGLYEKAVFKTEILSIHWQEETATYSIKTNHNDNIQARFVVGVAGSLHRPKLPGFPGIETFKGHSFHSSRWDYKYTGGDATGGGLVNLTDKKVAIVGTGATAVQIVPNIAPWCKQLYVFQRTPSSIDVRNNRPTDPDWAKSLTGRWQKERMDNFNTIVCGGHQDVDLVNDGWTDIIRNLYPSREAAGAMGKEEMAKRRQILDFQKMEQIRKRVNAIVQDPVTAESLKPYYNQFCKRPCFHDEYLAAFNRPNVQLVDTKGQGIDRLTEKGVVANGEEFEIDCLIYATGFERATSWSHRAGMEVYGRDGKILGEKFSDGPSTFQGWVSKDFPNFFMITTLQAFVTANFLHTTAIQAEHLAYVVAECKKRNIRSVEPTQEAEDKWVETIIESGVNSRAFHTECTPGYYNNEGQITRKLAKNQWYGGSPLWVINMLREWREAGKLEGLATTFHPESDTA</sequence>
<keyword evidence="6" id="KW-0560">Oxidoreductase</keyword>
<keyword evidence="5" id="KW-0521">NADP</keyword>
<evidence type="ECO:0000256" key="5">
    <source>
        <dbReference type="ARBA" id="ARBA00022857"/>
    </source>
</evidence>
<dbReference type="OrthoDB" id="66881at2759"/>
<comment type="cofactor">
    <cofactor evidence="1">
        <name>FAD</name>
        <dbReference type="ChEBI" id="CHEBI:57692"/>
    </cofactor>
</comment>
<dbReference type="RefSeq" id="XP_016255778.1">
    <property type="nucleotide sequence ID" value="XM_016388850.1"/>
</dbReference>
<dbReference type="EMBL" id="KN847040">
    <property type="protein sequence ID" value="KIW35562.1"/>
    <property type="molecule type" value="Genomic_DNA"/>
</dbReference>
<reference evidence="8 9" key="1">
    <citation type="submission" date="2015-01" db="EMBL/GenBank/DDBJ databases">
        <title>The Genome Sequence of Cladophialophora immunda CBS83496.</title>
        <authorList>
            <consortium name="The Broad Institute Genomics Platform"/>
            <person name="Cuomo C."/>
            <person name="de Hoog S."/>
            <person name="Gorbushina A."/>
            <person name="Stielow B."/>
            <person name="Teixiera M."/>
            <person name="Abouelleil A."/>
            <person name="Chapman S.B."/>
            <person name="Priest M."/>
            <person name="Young S.K."/>
            <person name="Wortman J."/>
            <person name="Nusbaum C."/>
            <person name="Birren B."/>
        </authorList>
    </citation>
    <scope>NUCLEOTIDE SEQUENCE [LARGE SCALE GENOMIC DNA]</scope>
    <source>
        <strain evidence="8 9">CBS 83496</strain>
    </source>
</reference>
<evidence type="ECO:0008006" key="10">
    <source>
        <dbReference type="Google" id="ProtNLM"/>
    </source>
</evidence>
<dbReference type="GO" id="GO:0004497">
    <property type="term" value="F:monooxygenase activity"/>
    <property type="evidence" value="ECO:0007669"/>
    <property type="project" value="UniProtKB-KW"/>
</dbReference>
<proteinExistence type="inferred from homology"/>
<dbReference type="AlphaFoldDB" id="A0A0D2BDJ6"/>
<gene>
    <name evidence="8" type="ORF">PV07_02252</name>
</gene>
<name>A0A0D2BDJ6_9EURO</name>
<dbReference type="VEuPathDB" id="FungiDB:PV07_02252"/>
<dbReference type="SUPFAM" id="SSF51905">
    <property type="entry name" value="FAD/NAD(P)-binding domain"/>
    <property type="match status" value="1"/>
</dbReference>
<accession>A0A0D2BDJ6</accession>
<evidence type="ECO:0000256" key="4">
    <source>
        <dbReference type="ARBA" id="ARBA00022827"/>
    </source>
</evidence>
<dbReference type="Pfam" id="PF13738">
    <property type="entry name" value="Pyr_redox_3"/>
    <property type="match status" value="1"/>
</dbReference>
<evidence type="ECO:0000256" key="2">
    <source>
        <dbReference type="ARBA" id="ARBA00010139"/>
    </source>
</evidence>
<organism evidence="8 9">
    <name type="scientific">Cladophialophora immunda</name>
    <dbReference type="NCBI Taxonomy" id="569365"/>
    <lineage>
        <taxon>Eukaryota</taxon>
        <taxon>Fungi</taxon>
        <taxon>Dikarya</taxon>
        <taxon>Ascomycota</taxon>
        <taxon>Pezizomycotina</taxon>
        <taxon>Eurotiomycetes</taxon>
        <taxon>Chaetothyriomycetidae</taxon>
        <taxon>Chaetothyriales</taxon>
        <taxon>Herpotrichiellaceae</taxon>
        <taxon>Cladophialophora</taxon>
    </lineage>
</organism>
<dbReference type="Gene3D" id="3.50.50.60">
    <property type="entry name" value="FAD/NAD(P)-binding domain"/>
    <property type="match status" value="2"/>
</dbReference>
<dbReference type="GeneID" id="27341446"/>